<dbReference type="CDD" id="cd01189">
    <property type="entry name" value="INT_ICEBs1_C_like"/>
    <property type="match status" value="1"/>
</dbReference>
<dbReference type="Gene3D" id="1.10.443.10">
    <property type="entry name" value="Intergrase catalytic core"/>
    <property type="match status" value="1"/>
</dbReference>
<dbReference type="GO" id="GO:0006310">
    <property type="term" value="P:DNA recombination"/>
    <property type="evidence" value="ECO:0007669"/>
    <property type="project" value="UniProtKB-KW"/>
</dbReference>
<evidence type="ECO:0000256" key="3">
    <source>
        <dbReference type="ARBA" id="ARBA00023172"/>
    </source>
</evidence>
<dbReference type="EMBL" id="MRUL01000008">
    <property type="protein sequence ID" value="OON39632.1"/>
    <property type="molecule type" value="Genomic_DNA"/>
</dbReference>
<keyword evidence="6" id="KW-1185">Reference proteome</keyword>
<evidence type="ECO:0000256" key="2">
    <source>
        <dbReference type="ARBA" id="ARBA00023125"/>
    </source>
</evidence>
<proteinExistence type="predicted"/>
<dbReference type="PANTHER" id="PTHR30349">
    <property type="entry name" value="PHAGE INTEGRASE-RELATED"/>
    <property type="match status" value="1"/>
</dbReference>
<evidence type="ECO:0000259" key="4">
    <source>
        <dbReference type="PROSITE" id="PS51898"/>
    </source>
</evidence>
<evidence type="ECO:0000256" key="1">
    <source>
        <dbReference type="ARBA" id="ARBA00022908"/>
    </source>
</evidence>
<dbReference type="InterPro" id="IPR022000">
    <property type="entry name" value="Min27-like_integrase_DNA_bind"/>
</dbReference>
<gene>
    <name evidence="5" type="ORF">BTJ39_13365</name>
</gene>
<dbReference type="PROSITE" id="PS51898">
    <property type="entry name" value="TYR_RECOMBINASE"/>
    <property type="match status" value="1"/>
</dbReference>
<dbReference type="GO" id="GO:0015074">
    <property type="term" value="P:DNA integration"/>
    <property type="evidence" value="ECO:0007669"/>
    <property type="project" value="UniProtKB-KW"/>
</dbReference>
<protein>
    <recommendedName>
        <fullName evidence="4">Tyr recombinase domain-containing protein</fullName>
    </recommendedName>
</protein>
<dbReference type="RefSeq" id="WP_078003198.1">
    <property type="nucleotide sequence ID" value="NZ_MRUL01000008.1"/>
</dbReference>
<dbReference type="AlphaFoldDB" id="A0A1S8YL18"/>
<dbReference type="InterPro" id="IPR002104">
    <property type="entry name" value="Integrase_catalytic"/>
</dbReference>
<dbReference type="InterPro" id="IPR010998">
    <property type="entry name" value="Integrase_recombinase_N"/>
</dbReference>
<keyword evidence="1" id="KW-0229">DNA integration</keyword>
<evidence type="ECO:0000313" key="6">
    <source>
        <dbReference type="Proteomes" id="UP000190667"/>
    </source>
</evidence>
<name>A0A1S8YL18_9GAMM</name>
<dbReference type="PANTHER" id="PTHR30349:SF36">
    <property type="entry name" value="PROPHAGE INTEGRASE INTR-RELATED"/>
    <property type="match status" value="1"/>
</dbReference>
<feature type="domain" description="Tyr recombinase" evidence="4">
    <location>
        <begin position="190"/>
        <end position="398"/>
    </location>
</feature>
<comment type="caution">
    <text evidence="5">The sequence shown here is derived from an EMBL/GenBank/DDBJ whole genome shotgun (WGS) entry which is preliminary data.</text>
</comment>
<dbReference type="InterPro" id="IPR011010">
    <property type="entry name" value="DNA_brk_join_enz"/>
</dbReference>
<dbReference type="SUPFAM" id="SSF56349">
    <property type="entry name" value="DNA breaking-rejoining enzymes"/>
    <property type="match status" value="1"/>
</dbReference>
<keyword evidence="3" id="KW-0233">DNA recombination</keyword>
<dbReference type="InterPro" id="IPR050090">
    <property type="entry name" value="Tyrosine_recombinase_XerCD"/>
</dbReference>
<dbReference type="STRING" id="1926881.BTJ39_13365"/>
<reference evidence="5 6" key="1">
    <citation type="submission" date="2016-12" db="EMBL/GenBank/DDBJ databases">
        <title>Izhakiella australiana sp. nov. of genus Izhakiella isolated from Australian desert.</title>
        <authorList>
            <person name="Ji M."/>
        </authorList>
    </citation>
    <scope>NUCLEOTIDE SEQUENCE [LARGE SCALE GENOMIC DNA]</scope>
    <source>
        <strain evidence="5 6">D4N98</strain>
    </source>
</reference>
<dbReference type="GO" id="GO:0003677">
    <property type="term" value="F:DNA binding"/>
    <property type="evidence" value="ECO:0007669"/>
    <property type="project" value="UniProtKB-KW"/>
</dbReference>
<organism evidence="5 6">
    <name type="scientific">Izhakiella australiensis</name>
    <dbReference type="NCBI Taxonomy" id="1926881"/>
    <lineage>
        <taxon>Bacteria</taxon>
        <taxon>Pseudomonadati</taxon>
        <taxon>Pseudomonadota</taxon>
        <taxon>Gammaproteobacteria</taxon>
        <taxon>Enterobacterales</taxon>
        <taxon>Erwiniaceae</taxon>
        <taxon>Izhakiella</taxon>
    </lineage>
</organism>
<dbReference type="OrthoDB" id="5391994at2"/>
<dbReference type="InterPro" id="IPR013762">
    <property type="entry name" value="Integrase-like_cat_sf"/>
</dbReference>
<dbReference type="Pfam" id="PF12167">
    <property type="entry name" value="Arm-DNA-bind_2"/>
    <property type="match status" value="1"/>
</dbReference>
<evidence type="ECO:0000313" key="5">
    <source>
        <dbReference type="EMBL" id="OON39632.1"/>
    </source>
</evidence>
<keyword evidence="2" id="KW-0238">DNA-binding</keyword>
<dbReference type="Gene3D" id="1.10.150.130">
    <property type="match status" value="1"/>
</dbReference>
<accession>A0A1S8YL18</accession>
<dbReference type="Proteomes" id="UP000190667">
    <property type="component" value="Unassembled WGS sequence"/>
</dbReference>
<dbReference type="Pfam" id="PF00589">
    <property type="entry name" value="Phage_integrase"/>
    <property type="match status" value="1"/>
</dbReference>
<sequence>MGGKQTDSVMPRGVAIHGKSLRITFHYKGQRCRESLGLSPTKSNIKYAAGKLAAINHEIKSGVFSYPAHFPKSERALQFDGRCKRSGIRLNALCDEYKVLKYTDIGHAAQRRYDIAFDQCLRILGPSRLIDAIYPEDIMRLRSELLNTRAASTTNHYMAAMRGFLRFAEQNGYTRNNLADELRPAKKSTSDPAPFTLEEFKRTQAACTHESHRNMITLMVYTGMRPGEVSALAWEDVDLVKKTLTVSRAYSDGQMKNPKTDEIRTIQLSPPAVAALSDQRKFTAMLPALRIKMEELHKKPEDIDIHPVFLPATTCRNNQFNILYRTTSIRVLWQNIVRRSGIRYRTVYQLRHTFACWNLTAHGNIAFIAKQMGHADYSMLIRVYGRWMENESGAENLRIWESLEAMGHDEKAPIAPQEIKKRA</sequence>